<gene>
    <name evidence="7" type="ORF">CDV28_13813</name>
</gene>
<comment type="caution">
    <text evidence="7">The sequence shown here is derived from an EMBL/GenBank/DDBJ whole genome shotgun (WGS) entry which is preliminary data.</text>
</comment>
<dbReference type="PANTHER" id="PTHR37937:SF1">
    <property type="entry name" value="CONJUGATIVE TRANSFER: DNA TRANSPORT"/>
    <property type="match status" value="1"/>
</dbReference>
<evidence type="ECO:0000313" key="8">
    <source>
        <dbReference type="Proteomes" id="UP000316238"/>
    </source>
</evidence>
<keyword evidence="6" id="KW-0472">Membrane</keyword>
<keyword evidence="5" id="KW-1133">Transmembrane helix</keyword>
<evidence type="ECO:0000256" key="6">
    <source>
        <dbReference type="ARBA" id="ARBA00023136"/>
    </source>
</evidence>
<protein>
    <submittedName>
        <fullName evidence="7">Type IV secretory pathway, VirD4 component, TraG/TraD family ATPase</fullName>
    </submittedName>
</protein>
<accession>A0A521FZE8</accession>
<comment type="similarity">
    <text evidence="2">Belongs to the VirD4/TraG family.</text>
</comment>
<dbReference type="SUPFAM" id="SSF52540">
    <property type="entry name" value="P-loop containing nucleoside triphosphate hydrolases"/>
    <property type="match status" value="1"/>
</dbReference>
<evidence type="ECO:0000256" key="3">
    <source>
        <dbReference type="ARBA" id="ARBA00022475"/>
    </source>
</evidence>
<dbReference type="PANTHER" id="PTHR37937">
    <property type="entry name" value="CONJUGATIVE TRANSFER: DNA TRANSPORT"/>
    <property type="match status" value="1"/>
</dbReference>
<dbReference type="GO" id="GO:0005886">
    <property type="term" value="C:plasma membrane"/>
    <property type="evidence" value="ECO:0007669"/>
    <property type="project" value="UniProtKB-SubCell"/>
</dbReference>
<keyword evidence="4" id="KW-0812">Transmembrane</keyword>
<dbReference type="InterPro" id="IPR027417">
    <property type="entry name" value="P-loop_NTPase"/>
</dbReference>
<comment type="subcellular location">
    <subcellularLocation>
        <location evidence="1">Cell membrane</location>
        <topology evidence="1">Multi-pass membrane protein</topology>
    </subcellularLocation>
</comment>
<keyword evidence="8" id="KW-1185">Reference proteome</keyword>
<evidence type="ECO:0000256" key="5">
    <source>
        <dbReference type="ARBA" id="ARBA00022989"/>
    </source>
</evidence>
<organism evidence="7 8">
    <name type="scientific">Candidatus Electronema aureum</name>
    <dbReference type="NCBI Taxonomy" id="2005002"/>
    <lineage>
        <taxon>Bacteria</taxon>
        <taxon>Pseudomonadati</taxon>
        <taxon>Thermodesulfobacteriota</taxon>
        <taxon>Desulfobulbia</taxon>
        <taxon>Desulfobulbales</taxon>
        <taxon>Desulfobulbaceae</taxon>
        <taxon>Candidatus Electronema</taxon>
    </lineage>
</organism>
<name>A0A521FZE8_9BACT</name>
<evidence type="ECO:0000256" key="4">
    <source>
        <dbReference type="ARBA" id="ARBA00022692"/>
    </source>
</evidence>
<dbReference type="InterPro" id="IPR051539">
    <property type="entry name" value="T4SS-coupling_protein"/>
</dbReference>
<keyword evidence="3" id="KW-1003">Cell membrane</keyword>
<sequence length="488" mass="55634">MIIFKLIFGWIIDILLTGGKYLLYGRILKNKTGSKILTPKEIKSFLSPAHKGLLIDGAKNRLSVAESFQNVCFVARVGAGKTTKYIIPNVLDKGRQNVSMVVNDPKGEVYSLTAGYLQANGYKIIVYNPHNLLNSNLFNPLLEAKNHIELEQIAETLIWIGNPGDKDPFWNNGASRIISVLLKCLSFSKNKQNFNLPNLYYLLQNFGEMGEGLDKWISRNCWDPTCPNDRYVLNEWKGVLTGNQETVQSFVGVCLTSLKALSNRDLQGFFSDSDYKLTNLRKQKTAIFFITPPEHQQYYSFVTSLFFRAVFNECMRDQHLRGKSLPVYILYDEFGNSYITDFVSVANTIRGYGVSLSIVLQSISQLAMKYGQNTSEAIQGALNTNICLSSSDPVTSKFFSELSGRVRERQVRDIEKNIEDYREYNLLNTDDVRTMGQDEALIISKNRYPVRLKVVPYYNNRIFKKASLFPKPNFSNDERKINVSFEQL</sequence>
<dbReference type="Gene3D" id="3.40.50.300">
    <property type="entry name" value="P-loop containing nucleotide triphosphate hydrolases"/>
    <property type="match status" value="2"/>
</dbReference>
<dbReference type="EMBL" id="NQJD01000038">
    <property type="protein sequence ID" value="TAA74139.1"/>
    <property type="molecule type" value="Genomic_DNA"/>
</dbReference>
<reference evidence="7" key="1">
    <citation type="submission" date="2017-07" db="EMBL/GenBank/DDBJ databases">
        <title>The cable genome - Insights into the physiology and evolution of filamentous bacteria capable of sulfide oxidation via long distance electron transfer.</title>
        <authorList>
            <person name="Thorup C."/>
            <person name="Bjerg J.T."/>
            <person name="Schreiber L."/>
            <person name="Nielsen L.P."/>
            <person name="Kjeldsen K.U."/>
            <person name="Boesen T."/>
            <person name="Boggild A."/>
            <person name="Meysman F."/>
            <person name="Geelhoed J."/>
            <person name="Schramm A."/>
        </authorList>
    </citation>
    <scope>NUCLEOTIDE SEQUENCE [LARGE SCALE GENOMIC DNA]</scope>
    <source>
        <strain evidence="7">GS</strain>
    </source>
</reference>
<evidence type="ECO:0000256" key="1">
    <source>
        <dbReference type="ARBA" id="ARBA00004651"/>
    </source>
</evidence>
<dbReference type="Pfam" id="PF02534">
    <property type="entry name" value="T4SS-DNA_transf"/>
    <property type="match status" value="1"/>
</dbReference>
<proteinExistence type="inferred from homology"/>
<evidence type="ECO:0000256" key="2">
    <source>
        <dbReference type="ARBA" id="ARBA00008806"/>
    </source>
</evidence>
<dbReference type="InterPro" id="IPR003688">
    <property type="entry name" value="TraG/VirD4"/>
</dbReference>
<dbReference type="Proteomes" id="UP000316238">
    <property type="component" value="Unassembled WGS sequence"/>
</dbReference>
<evidence type="ECO:0000313" key="7">
    <source>
        <dbReference type="EMBL" id="TAA74139.1"/>
    </source>
</evidence>
<dbReference type="AlphaFoldDB" id="A0A521FZE8"/>
<dbReference type="CDD" id="cd01127">
    <property type="entry name" value="TrwB_TraG_TraD_VirD4"/>
    <property type="match status" value="2"/>
</dbReference>